<dbReference type="HAMAP" id="MF_00206">
    <property type="entry name" value="Lipoyl_synth"/>
    <property type="match status" value="1"/>
</dbReference>
<dbReference type="GO" id="GO:0016992">
    <property type="term" value="F:lipoate synthase activity"/>
    <property type="evidence" value="ECO:0007669"/>
    <property type="project" value="UniProtKB-UniRule"/>
</dbReference>
<dbReference type="GO" id="GO:0046872">
    <property type="term" value="F:metal ion binding"/>
    <property type="evidence" value="ECO:0007669"/>
    <property type="project" value="UniProtKB-KW"/>
</dbReference>
<feature type="binding site" evidence="9">
    <location>
        <position position="275"/>
    </location>
    <ligand>
        <name>[4Fe-4S] cluster</name>
        <dbReference type="ChEBI" id="CHEBI:49883"/>
        <label>1</label>
    </ligand>
</feature>
<comment type="function">
    <text evidence="9">Catalyzes the radical-mediated insertion of two sulfur atoms into the C-6 and C-8 positions of the octanoyl moiety bound to the lipoyl domains of lipoate-dependent enzymes, thereby converting the octanoylated domains into lipoylated derivatives.</text>
</comment>
<keyword evidence="1 9" id="KW-0004">4Fe-4S</keyword>
<evidence type="ECO:0000256" key="6">
    <source>
        <dbReference type="ARBA" id="ARBA00023004"/>
    </source>
</evidence>
<feature type="binding site" evidence="9">
    <location>
        <position position="67"/>
    </location>
    <ligand>
        <name>[4Fe-4S] cluster</name>
        <dbReference type="ChEBI" id="CHEBI:49883"/>
        <label>2</label>
        <note>4Fe-4S-S-AdoMet</note>
    </ligand>
</feature>
<evidence type="ECO:0000256" key="3">
    <source>
        <dbReference type="ARBA" id="ARBA00022679"/>
    </source>
</evidence>
<dbReference type="InterPro" id="IPR003698">
    <property type="entry name" value="Lipoyl_synth"/>
</dbReference>
<feature type="binding site" evidence="9">
    <location>
        <position position="70"/>
    </location>
    <ligand>
        <name>[4Fe-4S] cluster</name>
        <dbReference type="ChEBI" id="CHEBI:49883"/>
        <label>2</label>
        <note>4Fe-4S-S-AdoMet</note>
    </ligand>
</feature>
<comment type="catalytic activity">
    <reaction evidence="8 9">
        <text>[[Fe-S] cluster scaffold protein carrying a second [4Fe-4S](2+) cluster] + N(6)-octanoyl-L-lysyl-[protein] + 2 oxidized [2Fe-2S]-[ferredoxin] + 2 S-adenosyl-L-methionine + 4 H(+) = [[Fe-S] cluster scaffold protein] + N(6)-[(R)-dihydrolipoyl]-L-lysyl-[protein] + 4 Fe(3+) + 2 hydrogen sulfide + 2 5'-deoxyadenosine + 2 L-methionine + 2 reduced [2Fe-2S]-[ferredoxin]</text>
        <dbReference type="Rhea" id="RHEA:16585"/>
        <dbReference type="Rhea" id="RHEA-COMP:9928"/>
        <dbReference type="Rhea" id="RHEA-COMP:10000"/>
        <dbReference type="Rhea" id="RHEA-COMP:10001"/>
        <dbReference type="Rhea" id="RHEA-COMP:10475"/>
        <dbReference type="Rhea" id="RHEA-COMP:14568"/>
        <dbReference type="Rhea" id="RHEA-COMP:14569"/>
        <dbReference type="ChEBI" id="CHEBI:15378"/>
        <dbReference type="ChEBI" id="CHEBI:17319"/>
        <dbReference type="ChEBI" id="CHEBI:29034"/>
        <dbReference type="ChEBI" id="CHEBI:29919"/>
        <dbReference type="ChEBI" id="CHEBI:33722"/>
        <dbReference type="ChEBI" id="CHEBI:33737"/>
        <dbReference type="ChEBI" id="CHEBI:33738"/>
        <dbReference type="ChEBI" id="CHEBI:57844"/>
        <dbReference type="ChEBI" id="CHEBI:59789"/>
        <dbReference type="ChEBI" id="CHEBI:78809"/>
        <dbReference type="ChEBI" id="CHEBI:83100"/>
        <dbReference type="EC" id="2.8.1.8"/>
    </reaction>
</comment>
<dbReference type="PROSITE" id="PS51918">
    <property type="entry name" value="RADICAL_SAM"/>
    <property type="match status" value="1"/>
</dbReference>
<evidence type="ECO:0000256" key="9">
    <source>
        <dbReference type="HAMAP-Rule" id="MF_00206"/>
    </source>
</evidence>
<dbReference type="GO" id="GO:0009249">
    <property type="term" value="P:protein lipoylation"/>
    <property type="evidence" value="ECO:0007669"/>
    <property type="project" value="UniProtKB-UniRule"/>
</dbReference>
<evidence type="ECO:0000256" key="2">
    <source>
        <dbReference type="ARBA" id="ARBA00022490"/>
    </source>
</evidence>
<keyword evidence="4 9" id="KW-0949">S-adenosyl-L-methionine</keyword>
<dbReference type="Proteomes" id="UP001321786">
    <property type="component" value="Chromosome"/>
</dbReference>
<dbReference type="NCBIfam" id="NF004019">
    <property type="entry name" value="PRK05481.1"/>
    <property type="match status" value="1"/>
</dbReference>
<comment type="pathway">
    <text evidence="9">Protein modification; protein lipoylation via endogenous pathway; protein N(6)-(lipoyl)lysine from octanoyl-[acyl-carrier-protein]: step 2/2.</text>
</comment>
<organism evidence="11 12">
    <name type="scientific">Helicovermis profundi</name>
    <dbReference type="NCBI Taxonomy" id="3065157"/>
    <lineage>
        <taxon>Bacteria</taxon>
        <taxon>Bacillati</taxon>
        <taxon>Bacillota</taxon>
        <taxon>Clostridia</taxon>
        <taxon>Helicovermis</taxon>
    </lineage>
</organism>
<proteinExistence type="inferred from homology"/>
<dbReference type="InterPro" id="IPR006638">
    <property type="entry name" value="Elp3/MiaA/NifB-like_rSAM"/>
</dbReference>
<feature type="binding site" evidence="9">
    <location>
        <position position="63"/>
    </location>
    <ligand>
        <name>[4Fe-4S] cluster</name>
        <dbReference type="ChEBI" id="CHEBI:49883"/>
        <label>2</label>
        <note>4Fe-4S-S-AdoMet</note>
    </ligand>
</feature>
<keyword evidence="3 9" id="KW-0808">Transferase</keyword>
<keyword evidence="7 9" id="KW-0411">Iron-sulfur</keyword>
<feature type="binding site" evidence="9">
    <location>
        <position position="37"/>
    </location>
    <ligand>
        <name>[4Fe-4S] cluster</name>
        <dbReference type="ChEBI" id="CHEBI:49883"/>
        <label>1</label>
    </ligand>
</feature>
<evidence type="ECO:0000256" key="1">
    <source>
        <dbReference type="ARBA" id="ARBA00022485"/>
    </source>
</evidence>
<comment type="subcellular location">
    <subcellularLocation>
        <location evidence="9">Cytoplasm</location>
    </subcellularLocation>
</comment>
<keyword evidence="12" id="KW-1185">Reference proteome</keyword>
<evidence type="ECO:0000313" key="11">
    <source>
        <dbReference type="EMBL" id="BEP29955.1"/>
    </source>
</evidence>
<dbReference type="InterPro" id="IPR058240">
    <property type="entry name" value="rSAM_sf"/>
</dbReference>
<keyword evidence="2 9" id="KW-0963">Cytoplasm</keyword>
<evidence type="ECO:0000313" key="12">
    <source>
        <dbReference type="Proteomes" id="UP001321786"/>
    </source>
</evidence>
<dbReference type="Gene3D" id="3.20.20.70">
    <property type="entry name" value="Aldolase class I"/>
    <property type="match status" value="1"/>
</dbReference>
<accession>A0AAU9E773</accession>
<feature type="binding site" evidence="9">
    <location>
        <position position="48"/>
    </location>
    <ligand>
        <name>[4Fe-4S] cluster</name>
        <dbReference type="ChEBI" id="CHEBI:49883"/>
        <label>1</label>
    </ligand>
</feature>
<dbReference type="NCBIfam" id="TIGR00510">
    <property type="entry name" value="lipA"/>
    <property type="match status" value="1"/>
</dbReference>
<comment type="cofactor">
    <cofactor evidence="9">
        <name>[4Fe-4S] cluster</name>
        <dbReference type="ChEBI" id="CHEBI:49883"/>
    </cofactor>
    <text evidence="9">Binds 2 [4Fe-4S] clusters per subunit. One cluster is coordinated with 3 cysteines and an exchangeable S-adenosyl-L-methionine.</text>
</comment>
<dbReference type="PIRSF" id="PIRSF005963">
    <property type="entry name" value="Lipoyl_synth"/>
    <property type="match status" value="1"/>
</dbReference>
<evidence type="ECO:0000259" key="10">
    <source>
        <dbReference type="PROSITE" id="PS51918"/>
    </source>
</evidence>
<sequence length="291" mass="33034">MKEYQRKPEWLKVQIKDTKKLVQVNEILKANNLNTVCEGAACPNRLECFSKRTATFMILGNNCTRGCKFCNISGGKPETVDMEEPKRLAKAVKEMGLKHAVITSVTRDDLDDGGSMHFYNTVKAIQNTSKDTIIEVLIPDFQGCSESLDNVIKSSPDIINHNVETIERLYSSVRPEADYEQSLHLLSEVKDRSNIYTKTGFMLGLGEKKEEVYKLIDDLSGRNIDFLTIGQYLPPSKDHFPLDRYVSPEEFDDYKEYALKKGFKFVASAPLVRSSYNASEFFEAVVNRKSN</sequence>
<dbReference type="GO" id="GO:0005737">
    <property type="term" value="C:cytoplasm"/>
    <property type="evidence" value="ECO:0007669"/>
    <property type="project" value="UniProtKB-SubCell"/>
</dbReference>
<dbReference type="SFLD" id="SFLDF00271">
    <property type="entry name" value="lipoyl_synthase"/>
    <property type="match status" value="1"/>
</dbReference>
<dbReference type="SFLD" id="SFLDS00029">
    <property type="entry name" value="Radical_SAM"/>
    <property type="match status" value="1"/>
</dbReference>
<feature type="binding site" evidence="9">
    <location>
        <position position="42"/>
    </location>
    <ligand>
        <name>[4Fe-4S] cluster</name>
        <dbReference type="ChEBI" id="CHEBI:49883"/>
        <label>1</label>
    </ligand>
</feature>
<dbReference type="NCBIfam" id="NF009544">
    <property type="entry name" value="PRK12928.1"/>
    <property type="match status" value="1"/>
</dbReference>
<feature type="domain" description="Radical SAM core" evidence="10">
    <location>
        <begin position="49"/>
        <end position="264"/>
    </location>
</feature>
<dbReference type="EMBL" id="AP028654">
    <property type="protein sequence ID" value="BEP29955.1"/>
    <property type="molecule type" value="Genomic_DNA"/>
</dbReference>
<dbReference type="PANTHER" id="PTHR10949">
    <property type="entry name" value="LIPOYL SYNTHASE"/>
    <property type="match status" value="1"/>
</dbReference>
<dbReference type="SUPFAM" id="SSF102114">
    <property type="entry name" value="Radical SAM enzymes"/>
    <property type="match status" value="1"/>
</dbReference>
<protein>
    <recommendedName>
        <fullName evidence="9">Lipoyl synthase</fullName>
        <ecNumber evidence="9">2.8.1.8</ecNumber>
    </recommendedName>
    <alternativeName>
        <fullName evidence="9">Lip-syn</fullName>
        <shortName evidence="9">LS</shortName>
    </alternativeName>
    <alternativeName>
        <fullName evidence="9">Lipoate synthase</fullName>
    </alternativeName>
    <alternativeName>
        <fullName evidence="9">Lipoic acid synthase</fullName>
    </alternativeName>
    <alternativeName>
        <fullName evidence="9">Sulfur insertion protein LipA</fullName>
    </alternativeName>
</protein>
<dbReference type="RefSeq" id="WP_338535562.1">
    <property type="nucleotide sequence ID" value="NZ_AP028654.1"/>
</dbReference>
<dbReference type="EC" id="2.8.1.8" evidence="9"/>
<dbReference type="KEGG" id="hprf:HLPR_22860"/>
<evidence type="ECO:0000256" key="7">
    <source>
        <dbReference type="ARBA" id="ARBA00023014"/>
    </source>
</evidence>
<dbReference type="PANTHER" id="PTHR10949:SF0">
    <property type="entry name" value="LIPOYL SYNTHASE, MITOCHONDRIAL"/>
    <property type="match status" value="1"/>
</dbReference>
<dbReference type="SMART" id="SM00729">
    <property type="entry name" value="Elp3"/>
    <property type="match status" value="1"/>
</dbReference>
<dbReference type="InterPro" id="IPR013785">
    <property type="entry name" value="Aldolase_TIM"/>
</dbReference>
<reference evidence="11 12" key="1">
    <citation type="submission" date="2023-08" db="EMBL/GenBank/DDBJ databases">
        <title>Helicovermis profunda gen. nov., sp. nov., a novel mesophilic, fermentative bacterium within the Bacillota from a deep-sea hydrothermal vent chimney.</title>
        <authorList>
            <person name="Miyazaki U."/>
            <person name="Mizutani D."/>
            <person name="Hashimoto Y."/>
            <person name="Tame A."/>
            <person name="Sawayama S."/>
            <person name="Miyazaki J."/>
            <person name="Takai K."/>
            <person name="Nakagawa S."/>
        </authorList>
    </citation>
    <scope>NUCLEOTIDE SEQUENCE [LARGE SCALE GENOMIC DNA]</scope>
    <source>
        <strain evidence="11 12">S502</strain>
    </source>
</reference>
<dbReference type="AlphaFoldDB" id="A0AAU9E773"/>
<dbReference type="FunFam" id="3.20.20.70:FF:000040">
    <property type="entry name" value="Lipoyl synthase"/>
    <property type="match status" value="1"/>
</dbReference>
<dbReference type="CDD" id="cd01335">
    <property type="entry name" value="Radical_SAM"/>
    <property type="match status" value="1"/>
</dbReference>
<dbReference type="Pfam" id="PF04055">
    <property type="entry name" value="Radical_SAM"/>
    <property type="match status" value="1"/>
</dbReference>
<keyword evidence="5 9" id="KW-0479">Metal-binding</keyword>
<dbReference type="SFLD" id="SFLDG01058">
    <property type="entry name" value="lipoyl_synthase_like"/>
    <property type="match status" value="1"/>
</dbReference>
<dbReference type="InterPro" id="IPR007197">
    <property type="entry name" value="rSAM"/>
</dbReference>
<evidence type="ECO:0000256" key="5">
    <source>
        <dbReference type="ARBA" id="ARBA00022723"/>
    </source>
</evidence>
<evidence type="ECO:0000256" key="4">
    <source>
        <dbReference type="ARBA" id="ARBA00022691"/>
    </source>
</evidence>
<evidence type="ECO:0000256" key="8">
    <source>
        <dbReference type="ARBA" id="ARBA00047326"/>
    </source>
</evidence>
<name>A0AAU9E773_9FIRM</name>
<keyword evidence="6 9" id="KW-0408">Iron</keyword>
<dbReference type="GO" id="GO:0051539">
    <property type="term" value="F:4 iron, 4 sulfur cluster binding"/>
    <property type="evidence" value="ECO:0007669"/>
    <property type="project" value="UniProtKB-UniRule"/>
</dbReference>
<comment type="similarity">
    <text evidence="9">Belongs to the radical SAM superfamily. Lipoyl synthase family.</text>
</comment>
<gene>
    <name evidence="9 11" type="primary">lipA</name>
    <name evidence="11" type="ORF">HLPR_22860</name>
</gene>